<reference evidence="1 2" key="1">
    <citation type="submission" date="2018-10" db="EMBL/GenBank/DDBJ databases">
        <title>Genomic Encyclopedia of Archaeal and Bacterial Type Strains, Phase II (KMG-II): from individual species to whole genera.</title>
        <authorList>
            <person name="Goeker M."/>
        </authorList>
    </citation>
    <scope>NUCLEOTIDE SEQUENCE [LARGE SCALE GENOMIC DNA]</scope>
    <source>
        <strain evidence="1 2">DSM 23424</strain>
    </source>
</reference>
<dbReference type="EMBL" id="REFC01000013">
    <property type="protein sequence ID" value="RMA58591.1"/>
    <property type="molecule type" value="Genomic_DNA"/>
</dbReference>
<dbReference type="OrthoDB" id="1162358at2"/>
<organism evidence="1 2">
    <name type="scientific">Ulvibacter antarcticus</name>
    <dbReference type="NCBI Taxonomy" id="442714"/>
    <lineage>
        <taxon>Bacteria</taxon>
        <taxon>Pseudomonadati</taxon>
        <taxon>Bacteroidota</taxon>
        <taxon>Flavobacteriia</taxon>
        <taxon>Flavobacteriales</taxon>
        <taxon>Flavobacteriaceae</taxon>
        <taxon>Ulvibacter</taxon>
    </lineage>
</organism>
<protein>
    <submittedName>
        <fullName evidence="1">Uncharacterized protein</fullName>
    </submittedName>
</protein>
<proteinExistence type="predicted"/>
<dbReference type="RefSeq" id="WP_121907539.1">
    <property type="nucleotide sequence ID" value="NZ_REFC01000013.1"/>
</dbReference>
<comment type="caution">
    <text evidence="1">The sequence shown here is derived from an EMBL/GenBank/DDBJ whole genome shotgun (WGS) entry which is preliminary data.</text>
</comment>
<evidence type="ECO:0000313" key="1">
    <source>
        <dbReference type="EMBL" id="RMA58591.1"/>
    </source>
</evidence>
<dbReference type="AlphaFoldDB" id="A0A3L9YD64"/>
<dbReference type="Proteomes" id="UP000271339">
    <property type="component" value="Unassembled WGS sequence"/>
</dbReference>
<name>A0A3L9YD64_9FLAO</name>
<evidence type="ECO:0000313" key="2">
    <source>
        <dbReference type="Proteomes" id="UP000271339"/>
    </source>
</evidence>
<gene>
    <name evidence="1" type="ORF">BXY75_1964</name>
</gene>
<keyword evidence="2" id="KW-1185">Reference proteome</keyword>
<accession>A0A3L9YD64</accession>
<sequence>MAKIESVTLESIPKEIHVNDKFSDITVLTVIKFHPLDLKFEMEYCLNLFVYDIHGQIDIPIIIANWDESHIQRISHDRKDDFMGKTTVIVKADETQKEVRASLALRLGNQTKSSSSYSRKLDVFATLIPAIERASKWSAPFESKIVF</sequence>